<dbReference type="Proteomes" id="UP000469558">
    <property type="component" value="Unassembled WGS sequence"/>
</dbReference>
<feature type="transmembrane region" description="Helical" evidence="2">
    <location>
        <begin position="923"/>
        <end position="948"/>
    </location>
</feature>
<feature type="region of interest" description="Disordered" evidence="1">
    <location>
        <begin position="2806"/>
        <end position="2828"/>
    </location>
</feature>
<feature type="transmembrane region" description="Helical" evidence="2">
    <location>
        <begin position="20"/>
        <end position="45"/>
    </location>
</feature>
<feature type="transmembrane region" description="Helical" evidence="2">
    <location>
        <begin position="1246"/>
        <end position="1265"/>
    </location>
</feature>
<accession>A0A8T9CJI4</accession>
<dbReference type="PANTHER" id="PTHR12526:SF630">
    <property type="entry name" value="GLYCOSYLTRANSFERASE"/>
    <property type="match status" value="1"/>
</dbReference>
<feature type="transmembrane region" description="Helical" evidence="2">
    <location>
        <begin position="883"/>
        <end position="903"/>
    </location>
</feature>
<feature type="transmembrane region" description="Helical" evidence="2">
    <location>
        <begin position="1331"/>
        <end position="1348"/>
    </location>
</feature>
<evidence type="ECO:0000313" key="3">
    <source>
        <dbReference type="EMBL" id="TVY84657.1"/>
    </source>
</evidence>
<reference evidence="3 4" key="1">
    <citation type="submission" date="2018-05" db="EMBL/GenBank/DDBJ databases">
        <title>Genome sequencing and assembly of the regulated plant pathogen Lachnellula willkommii and related sister species for the development of diagnostic species identification markers.</title>
        <authorList>
            <person name="Giroux E."/>
            <person name="Bilodeau G."/>
        </authorList>
    </citation>
    <scope>NUCLEOTIDE SEQUENCE [LARGE SCALE GENOMIC DNA]</scope>
    <source>
        <strain evidence="3 4">CBS 268.59</strain>
    </source>
</reference>
<organism evidence="3 4">
    <name type="scientific">Lachnellula suecica</name>
    <dbReference type="NCBI Taxonomy" id="602035"/>
    <lineage>
        <taxon>Eukaryota</taxon>
        <taxon>Fungi</taxon>
        <taxon>Dikarya</taxon>
        <taxon>Ascomycota</taxon>
        <taxon>Pezizomycotina</taxon>
        <taxon>Leotiomycetes</taxon>
        <taxon>Helotiales</taxon>
        <taxon>Lachnaceae</taxon>
        <taxon>Lachnellula</taxon>
    </lineage>
</organism>
<name>A0A8T9CJI4_9HELO</name>
<evidence type="ECO:0000256" key="2">
    <source>
        <dbReference type="SAM" id="Phobius"/>
    </source>
</evidence>
<protein>
    <recommendedName>
        <fullName evidence="5">Glycosyl transferase</fullName>
    </recommendedName>
</protein>
<dbReference type="OrthoDB" id="2582433at2759"/>
<dbReference type="PANTHER" id="PTHR12526">
    <property type="entry name" value="GLYCOSYLTRANSFERASE"/>
    <property type="match status" value="1"/>
</dbReference>
<feature type="compositionally biased region" description="Polar residues" evidence="1">
    <location>
        <begin position="391"/>
        <end position="407"/>
    </location>
</feature>
<feature type="region of interest" description="Disordered" evidence="1">
    <location>
        <begin position="383"/>
        <end position="407"/>
    </location>
</feature>
<keyword evidence="2" id="KW-1133">Transmembrane helix</keyword>
<proteinExistence type="predicted"/>
<dbReference type="EMBL" id="QGMK01000065">
    <property type="protein sequence ID" value="TVY84657.1"/>
    <property type="molecule type" value="Genomic_DNA"/>
</dbReference>
<keyword evidence="2" id="KW-0472">Membrane</keyword>
<evidence type="ECO:0008006" key="5">
    <source>
        <dbReference type="Google" id="ProtNLM"/>
    </source>
</evidence>
<feature type="transmembrane region" description="Helical" evidence="2">
    <location>
        <begin position="1304"/>
        <end position="1325"/>
    </location>
</feature>
<evidence type="ECO:0000313" key="4">
    <source>
        <dbReference type="Proteomes" id="UP000469558"/>
    </source>
</evidence>
<feature type="transmembrane region" description="Helical" evidence="2">
    <location>
        <begin position="960"/>
        <end position="981"/>
    </location>
</feature>
<feature type="transmembrane region" description="Helical" evidence="2">
    <location>
        <begin position="1049"/>
        <end position="1067"/>
    </location>
</feature>
<comment type="caution">
    <text evidence="3">The sequence shown here is derived from an EMBL/GenBank/DDBJ whole genome shotgun (WGS) entry which is preliminary data.</text>
</comment>
<dbReference type="Pfam" id="PF13692">
    <property type="entry name" value="Glyco_trans_1_4"/>
    <property type="match status" value="1"/>
</dbReference>
<dbReference type="Gene3D" id="3.40.50.2000">
    <property type="entry name" value="Glycogen Phosphorylase B"/>
    <property type="match status" value="1"/>
</dbReference>
<sequence length="2949" mass="331050">MAHITGVEAAGWHQLLQDWWQFVLVGFILASVGLGCGFLLYVIFLDLHQRWKIRRSTPNSVSSSVKAYISQASTDLSYCRIEQTETKPGSYGIYLGDFSTPPTPHQAQLLAKWDLLIFDPAQAGVVEAMLSGIYPLPPQSLARLDVDRTAGSTSQKPVFLVIEWIHWLMEVCKVISSQQNIITGILISNWENHFTPPLLKETIFFINSLGFSVYLEASAPKFLLDTKLAELKEVTGIVIRNGTISANGEERDAFQMAEMRPTIKAFVSQACLRSFVVLLWETFEGDARPLNAVVKRSYQWARFYSALPWIGARSALTSAELSLHQEEPLGAFDWLKELRVMKFHDKWRSNKNVSPLYHPENKKHVDRLHQLLGIDAEQSLDFHGSMDPTEHSASAQSTSPTGTLNTDRWSANTAQYFDISRSATPTGSLDGSSVSLGPLSWLPLLDTNLGHAISNSPNGASYDYLGCFPLGVEVHRKSFIDVTRTQQRLKDMKLLDEVKPLVLHEIGKKLQQYCENLGDRDIGKAFNWHAALLELAQQLSTAGPNSVNSIRAHIGLDQGFQIQPGTRYWAVYSFDEDATLDVFLSRNVPDLAGAIVHTFLSSRGCPRYECFQAEYLLSQWSKILAKPSGLPTRIFHDITLLSPTELLKFVQVLNLSPITGDTHLIDLIRAACESQLLDSTDFTQLKDTSTTGYLSGRASAHDLITLRLNWYRQNDWQHPSERVALDHFLQIGDTITDILKERKIAELQEITDCLVCILRDGTIDAQVDLMAFAIFCEMRKHAFDEAYMEVTDRNTLFNDQSDQAAAFAELFATGARCEAYFDVTPSAFGKLLSDRYRTYHHQPGHEPPIWSDLEPSTQSAYAAAKIDVDPSSKKSSMSAPQRFTFLSVFAIPALLDILLLTTTGRGLYLSGTMSYTERHSATLALMISLLISGAVGTWITCGGSYYLISMAFSAMNMFVITRLVGGLAFTLIIAIIGFIAVGASNGVAGGIVFFLYVIALTSYLCLLATLANFQYPGSAFQSGRPIIIMVVPFLFISPIVTIWVEDQDIYIYLSVIYIFLFLLVLGVRRTGSRWTTWYLDIEQLTDQKLREWYIETREDGNEKALADMTDPAVLKLARTALIHDVTSTRRLFSRKSQDPLVLALAKSYDATIFLLEWYSSYSGTPLPVPYSSTWNMQMKVALQTLKQLQTGIRLHNAFIHWRQAGDEVGCSILYFIVALLDKWSALFDGGQLLGLSALNKKYRMPVGFALAYYLIGAVLLDFNAAKLHSMTAKGHNMLIGDIFSIPEAVKREVHARRYLYWTMLARYLFFHVWSLAVASSLLWVFDSTMESTILFIAYVGAYTGLLWYQYTKIFCGPRSLKPLLVAVVIGLPLGQILRHYFPSFEYCDVTTLGVATWTAGILSLYYARIRRKSTHKIGDSDGDHGYSKLAPNGVYHGFSNPGKDYSLSQDELRIVYHNLCALRNEERYQIDPQTNPGLDIKAVLLHALENYREPRTALLRFALEAFPEAAELLELAALAFESGSVVINCIPIAAMTDAFAEVKAVSYAANGNIQIIVGCELMRMDRQQASISNFCQSTAEIIVHVIAETQMGMNHDDASLSESLLVQGSGSWHGRRVPSRIKDYLASATSSSTRSRSLARFCEDQTLQYLALRFEPEIEWDRLPRHIRDLVVRRCTGQEEILTRSQQEWLVFNQSQGLPIKTFITRCNFGAYVAMSNRKYALGARDEEADEKYYHQDTLSSLCYLRVKPPAPKLTTRNVLRISKLPLSFVYHNIGVCLKLFAIAFVAEPEFQRELSCALESSPKAVRSIVFFVASGIWGYTKLLQSLVMPIFLFHGRQNISTLWKRIGGTTVSLKRQRIAIETTEGLSTGFIHSPYGQAGTFKIHQYAGNLDKEPEGKGKLQRISTYNKSMFLVRREDYSNGAKGNVYIYEYQAGNETPHRKLLFRKNIPRYPMLRKCIEGKDMLEEVNFNTRGLINSGSYMLHGSLIRFNCHYRQGSDFEDELLRAEFVLPHLTCTVSWSAPPATHQEKLDKWIPHSQVTEATFVLGSDVYESQWSYDHKFHPTIHTTLNGEVIDTPPIIQWDHLGVLKKPTKSNFHNDDPLISFKSIKPHAIPRWLGLNTHRNRVSTSRARSRLWNAWKNTPGFDGVMVRWLDEKLLRREPLLKPYWRKRDRGDLASAEEFLNENADGIMATVDLDNSISGWAPLAVKLADLYSFGQGGDANSRTRSKAPDFDDGGLQVLAVDSGTWPNEGGGVSACRRDMINNLRSVHWYMLAESANDFGLPKHQTEMNVRSLKVIPLWGLDFLTPTHGLFKDRLDTEVEHVPRDATKLDVERNFLPILTALVKGARTSNFTKSDILQTTRALVNLHTYFSESKHWGAIWTSTIVKDAWRNLWISEDLVSPTPSESWFQTEIPTVAQLDAALDLWYRYLFIFSIPLPERIPAIFQASHHSVSASYGIVCKIKRGCTLQIWDHAISWRETNLYLSSDLCTMAPFVRNALLGLMRITSQLILHHADTILPCADFFNPGWEVEIGSSQGRLEHRNTFKRKIDPVVNGIPDMSKFAPIKEIKSKLPTVTMLSHVWYAKDIKTAILAADIIVNEWGFNDYRLDIYGAIDKAPSYSTDCFEIIASKSLPRFVTMCGEANPTTVLEKTWVFLNSSISEGLPLALGEAALTGAPVVCTDVGASLRVLTDPDTGACYSAVVAPNDARNLARAQINFLALLDEWAPYAEDPEGFIAPTISDKPMADDVAKITQRMYDKSQQRKALGMRSREIVQKSFGGERYLREHEQMLWIGKARYDRAKAPAVPERAARPSMPTLPIPSNIWGTAPVGPSPRPALERRFTTTSSVQTMSMMNSSVEASTLMTPGVKSLFDSGYRTSGSRASTLVFQSATQSSPLKKLMPARVTLLARSGVYDPSERPSPPSLKARPFAKDDMFIHDITVALEGV</sequence>
<gene>
    <name evidence="3" type="ORF">LSUE1_G001270</name>
</gene>
<dbReference type="SUPFAM" id="SSF53756">
    <property type="entry name" value="UDP-Glycosyltransferase/glycogen phosphorylase"/>
    <property type="match status" value="1"/>
</dbReference>
<keyword evidence="2" id="KW-0812">Transmembrane</keyword>
<keyword evidence="4" id="KW-1185">Reference proteome</keyword>
<feature type="transmembrane region" description="Helical" evidence="2">
    <location>
        <begin position="987"/>
        <end position="1013"/>
    </location>
</feature>
<evidence type="ECO:0000256" key="1">
    <source>
        <dbReference type="SAM" id="MobiDB-lite"/>
    </source>
</evidence>
<feature type="transmembrane region" description="Helical" evidence="2">
    <location>
        <begin position="1025"/>
        <end position="1043"/>
    </location>
</feature>